<dbReference type="Proteomes" id="UP000236959">
    <property type="component" value="Unassembled WGS sequence"/>
</dbReference>
<keyword evidence="2" id="KW-1185">Reference proteome</keyword>
<dbReference type="RefSeq" id="WP_146048479.1">
    <property type="nucleotide sequence ID" value="NZ_PPCN01000001.1"/>
</dbReference>
<comment type="caution">
    <text evidence="1">The sequence shown here is derived from an EMBL/GenBank/DDBJ whole genome shotgun (WGS) entry which is preliminary data.</text>
</comment>
<name>A0A2S3V2W3_9HYPH</name>
<dbReference type="AlphaFoldDB" id="A0A2S3V2W3"/>
<evidence type="ECO:0000313" key="1">
    <source>
        <dbReference type="EMBL" id="POF34019.1"/>
    </source>
</evidence>
<gene>
    <name evidence="1" type="ORF">CLV41_101469</name>
</gene>
<proteinExistence type="predicted"/>
<organism evidence="1 2">
    <name type="scientific">Roseibium marinum</name>
    <dbReference type="NCBI Taxonomy" id="281252"/>
    <lineage>
        <taxon>Bacteria</taxon>
        <taxon>Pseudomonadati</taxon>
        <taxon>Pseudomonadota</taxon>
        <taxon>Alphaproteobacteria</taxon>
        <taxon>Hyphomicrobiales</taxon>
        <taxon>Stappiaceae</taxon>
        <taxon>Roseibium</taxon>
    </lineage>
</organism>
<reference evidence="1 2" key="1">
    <citation type="submission" date="2018-01" db="EMBL/GenBank/DDBJ databases">
        <title>Genomic Encyclopedia of Archaeal and Bacterial Type Strains, Phase II (KMG-II): from individual species to whole genera.</title>
        <authorList>
            <person name="Goeker M."/>
        </authorList>
    </citation>
    <scope>NUCLEOTIDE SEQUENCE [LARGE SCALE GENOMIC DNA]</scope>
    <source>
        <strain evidence="1 2">DSM 17023</strain>
    </source>
</reference>
<protein>
    <submittedName>
        <fullName evidence="1">Uncharacterized protein</fullName>
    </submittedName>
</protein>
<dbReference type="EMBL" id="PPCN01000001">
    <property type="protein sequence ID" value="POF34019.1"/>
    <property type="molecule type" value="Genomic_DNA"/>
</dbReference>
<accession>A0A2S3V2W3</accession>
<evidence type="ECO:0000313" key="2">
    <source>
        <dbReference type="Proteomes" id="UP000236959"/>
    </source>
</evidence>
<sequence>MNRIVRKHFPVDKLPEELREGLPEGVEVTVTLETELETQADFDKDRFQDDLDRVRATLKQTVSLEEATHRIRDLRDEWDD</sequence>